<reference evidence="1 2" key="1">
    <citation type="submission" date="2019-02" db="EMBL/GenBank/DDBJ databases">
        <title>Genomic Encyclopedia of Archaeal and Bacterial Type Strains, Phase II (KMG-II): from individual species to whole genera.</title>
        <authorList>
            <person name="Goeker M."/>
        </authorList>
    </citation>
    <scope>NUCLEOTIDE SEQUENCE [LARGE SCALE GENOMIC DNA]</scope>
    <source>
        <strain evidence="1 2">DSM 18101</strain>
    </source>
</reference>
<organism evidence="1 2">
    <name type="scientific">Edaphobacter modestus</name>
    <dbReference type="NCBI Taxonomy" id="388466"/>
    <lineage>
        <taxon>Bacteria</taxon>
        <taxon>Pseudomonadati</taxon>
        <taxon>Acidobacteriota</taxon>
        <taxon>Terriglobia</taxon>
        <taxon>Terriglobales</taxon>
        <taxon>Acidobacteriaceae</taxon>
        <taxon>Edaphobacter</taxon>
    </lineage>
</organism>
<name>A0A4Q7YSU2_9BACT</name>
<dbReference type="EMBL" id="SHKW01000001">
    <property type="protein sequence ID" value="RZU40324.1"/>
    <property type="molecule type" value="Genomic_DNA"/>
</dbReference>
<dbReference type="Proteomes" id="UP000292958">
    <property type="component" value="Unassembled WGS sequence"/>
</dbReference>
<protein>
    <submittedName>
        <fullName evidence="1">Uncharacterized protein</fullName>
    </submittedName>
</protein>
<dbReference type="RefSeq" id="WP_130418404.1">
    <property type="nucleotide sequence ID" value="NZ_SHKW01000001.1"/>
</dbReference>
<keyword evidence="2" id="KW-1185">Reference proteome</keyword>
<evidence type="ECO:0000313" key="2">
    <source>
        <dbReference type="Proteomes" id="UP000292958"/>
    </source>
</evidence>
<accession>A0A4Q7YSU2</accession>
<proteinExistence type="predicted"/>
<evidence type="ECO:0000313" key="1">
    <source>
        <dbReference type="EMBL" id="RZU40324.1"/>
    </source>
</evidence>
<comment type="caution">
    <text evidence="1">The sequence shown here is derived from an EMBL/GenBank/DDBJ whole genome shotgun (WGS) entry which is preliminary data.</text>
</comment>
<gene>
    <name evidence="1" type="ORF">BDD14_1770</name>
</gene>
<sequence>MAVFDGSIKTARRVKDPVTDRRVASVASITLAAINTPAALLYSGTDVSVVHGDQQLHVDQNRIMRIGMNQDVTIGMNEIYLVEMNQNITVMQNYTRDVMMNSLINTTGNYTKNVFSNYVKNVTGSSSNTIFGFYSKIVALDYTKTITGTSTNVITGIYSKTVQSNYLKHVQGSSTATIIGDYTKSVVSNYVKVVTGNSNVQVTSESTVSYVGDHSRTFGNDHKMYISGKNTHTTVGPTIRTEIDVAVSQQVDNHVDAHPSNLNEDKSHWFTAADMKGTWQRYLKLDYTSGFYSSGSIFKLDVNGANYGVNGTTNAVFVEKMDCGFNKNEIDCTKNRWSGVSMQGAGVIAKVAVNTSKAVVATAHAGGASVKFLGGILQAVPAKIQAGVTWAINQFM</sequence>
<dbReference type="OrthoDB" id="9817529at2"/>
<dbReference type="AlphaFoldDB" id="A0A4Q7YSU2"/>